<evidence type="ECO:0000256" key="7">
    <source>
        <dbReference type="SAM" id="Phobius"/>
    </source>
</evidence>
<comment type="caution">
    <text evidence="9">The sequence shown here is derived from an EMBL/GenBank/DDBJ whole genome shotgun (WGS) entry which is preliminary data.</text>
</comment>
<dbReference type="InterPro" id="IPR009688">
    <property type="entry name" value="FAM210A/B-like_dom"/>
</dbReference>
<protein>
    <recommendedName>
        <fullName evidence="8">DUF1279 domain-containing protein</fullName>
    </recommendedName>
</protein>
<feature type="coiled-coil region" evidence="6">
    <location>
        <begin position="197"/>
        <end position="246"/>
    </location>
</feature>
<keyword evidence="5 7" id="KW-0472">Membrane</keyword>
<feature type="transmembrane region" description="Helical" evidence="7">
    <location>
        <begin position="98"/>
        <end position="121"/>
    </location>
</feature>
<dbReference type="EMBL" id="CAVLGL010000148">
    <property type="protein sequence ID" value="CAK1602894.1"/>
    <property type="molecule type" value="Genomic_DNA"/>
</dbReference>
<name>A0AAV1M6Z8_9NEOP</name>
<accession>A0AAV1M6Z8</accession>
<dbReference type="AlphaFoldDB" id="A0AAV1M6Z8"/>
<reference evidence="9 10" key="1">
    <citation type="submission" date="2023-11" db="EMBL/GenBank/DDBJ databases">
        <authorList>
            <person name="Hedman E."/>
            <person name="Englund M."/>
            <person name="Stromberg M."/>
            <person name="Nyberg Akerstrom W."/>
            <person name="Nylinder S."/>
            <person name="Jareborg N."/>
            <person name="Kallberg Y."/>
            <person name="Kronander E."/>
        </authorList>
    </citation>
    <scope>NUCLEOTIDE SEQUENCE [LARGE SCALE GENOMIC DNA]</scope>
</reference>
<comment type="subcellular location">
    <subcellularLocation>
        <location evidence="1">Membrane</location>
        <topology evidence="1">Single-pass membrane protein</topology>
    </subcellularLocation>
</comment>
<dbReference type="PANTHER" id="PTHR21377:SF1">
    <property type="entry name" value="PROTEIN FAM210A"/>
    <property type="match status" value="1"/>
</dbReference>
<keyword evidence="10" id="KW-1185">Reference proteome</keyword>
<evidence type="ECO:0000256" key="4">
    <source>
        <dbReference type="ARBA" id="ARBA00023054"/>
    </source>
</evidence>
<feature type="transmembrane region" description="Helical" evidence="7">
    <location>
        <begin position="149"/>
        <end position="169"/>
    </location>
</feature>
<dbReference type="Proteomes" id="UP001314205">
    <property type="component" value="Unassembled WGS sequence"/>
</dbReference>
<organism evidence="9 10">
    <name type="scientific">Parnassius mnemosyne</name>
    <name type="common">clouded apollo</name>
    <dbReference type="NCBI Taxonomy" id="213953"/>
    <lineage>
        <taxon>Eukaryota</taxon>
        <taxon>Metazoa</taxon>
        <taxon>Ecdysozoa</taxon>
        <taxon>Arthropoda</taxon>
        <taxon>Hexapoda</taxon>
        <taxon>Insecta</taxon>
        <taxon>Pterygota</taxon>
        <taxon>Neoptera</taxon>
        <taxon>Endopterygota</taxon>
        <taxon>Lepidoptera</taxon>
        <taxon>Glossata</taxon>
        <taxon>Ditrysia</taxon>
        <taxon>Papilionoidea</taxon>
        <taxon>Papilionidae</taxon>
        <taxon>Parnassiinae</taxon>
        <taxon>Parnassini</taxon>
        <taxon>Parnassius</taxon>
        <taxon>Driopa</taxon>
    </lineage>
</organism>
<evidence type="ECO:0000313" key="9">
    <source>
        <dbReference type="EMBL" id="CAK1602894.1"/>
    </source>
</evidence>
<keyword evidence="2 7" id="KW-0812">Transmembrane</keyword>
<evidence type="ECO:0000256" key="2">
    <source>
        <dbReference type="ARBA" id="ARBA00022692"/>
    </source>
</evidence>
<sequence>MALIFRILYRNKIFPKDVSIPAKWCCKRSNHIKMLGSGVCYQNNTVVKPLIDSNQSKLLAPLRQCSTQSSSSTNKPPNDAEPKKQGLIQRFKEMYRDYWYVVLPVHMTTSAIWFGSFYYAVRSGFDVISLLEYLNVSEKLMTPLRESSAGYFALAFALYKLVTPLRYAVTVGGTTYAIKRLTALGWIRPVPSKERIKEMFQERRENFQEKMQESKQHYQTQIKERGNQVMEEMKRYKTEIRNIKDKIKKM</sequence>
<dbReference type="InterPro" id="IPR045866">
    <property type="entry name" value="FAM210A/B-like"/>
</dbReference>
<dbReference type="GO" id="GO:0005739">
    <property type="term" value="C:mitochondrion"/>
    <property type="evidence" value="ECO:0007669"/>
    <property type="project" value="TreeGrafter"/>
</dbReference>
<evidence type="ECO:0000256" key="1">
    <source>
        <dbReference type="ARBA" id="ARBA00004167"/>
    </source>
</evidence>
<evidence type="ECO:0000313" key="10">
    <source>
        <dbReference type="Proteomes" id="UP001314205"/>
    </source>
</evidence>
<evidence type="ECO:0000256" key="3">
    <source>
        <dbReference type="ARBA" id="ARBA00022989"/>
    </source>
</evidence>
<feature type="domain" description="DUF1279" evidence="8">
    <location>
        <begin position="89"/>
        <end position="175"/>
    </location>
</feature>
<keyword evidence="4 6" id="KW-0175">Coiled coil</keyword>
<proteinExistence type="predicted"/>
<gene>
    <name evidence="9" type="ORF">PARMNEM_LOCUS21327</name>
</gene>
<dbReference type="GO" id="GO:0016020">
    <property type="term" value="C:membrane"/>
    <property type="evidence" value="ECO:0007669"/>
    <property type="project" value="UniProtKB-SubCell"/>
</dbReference>
<evidence type="ECO:0000256" key="5">
    <source>
        <dbReference type="ARBA" id="ARBA00023136"/>
    </source>
</evidence>
<evidence type="ECO:0000256" key="6">
    <source>
        <dbReference type="SAM" id="Coils"/>
    </source>
</evidence>
<keyword evidence="3 7" id="KW-1133">Transmembrane helix</keyword>
<dbReference type="PANTHER" id="PTHR21377">
    <property type="entry name" value="PROTEIN FAM210B, MITOCHONDRIAL"/>
    <property type="match status" value="1"/>
</dbReference>
<evidence type="ECO:0000259" key="8">
    <source>
        <dbReference type="Pfam" id="PF06916"/>
    </source>
</evidence>
<dbReference type="Pfam" id="PF06916">
    <property type="entry name" value="FAM210A-B_dom"/>
    <property type="match status" value="1"/>
</dbReference>